<name>D8LGN8_ECTSI</name>
<dbReference type="GO" id="GO:0019888">
    <property type="term" value="F:protein phosphatase regulator activity"/>
    <property type="evidence" value="ECO:0007669"/>
    <property type="project" value="InterPro"/>
</dbReference>
<dbReference type="Proteomes" id="UP000002630">
    <property type="component" value="Linkage Group LG04"/>
</dbReference>
<feature type="region of interest" description="Disordered" evidence="2">
    <location>
        <begin position="179"/>
        <end position="291"/>
    </location>
</feature>
<dbReference type="AlphaFoldDB" id="D8LGN8"/>
<gene>
    <name evidence="3" type="ORF">Esi_0174_0056</name>
</gene>
<dbReference type="GO" id="GO:0005737">
    <property type="term" value="C:cytoplasm"/>
    <property type="evidence" value="ECO:0007669"/>
    <property type="project" value="TreeGrafter"/>
</dbReference>
<dbReference type="EMBL" id="FN648244">
    <property type="protein sequence ID" value="CBN75780.1"/>
    <property type="molecule type" value="Genomic_DNA"/>
</dbReference>
<evidence type="ECO:0000313" key="3">
    <source>
        <dbReference type="EMBL" id="CBN75780.1"/>
    </source>
</evidence>
<dbReference type="PANTHER" id="PTHR16487:SF0">
    <property type="entry name" value="PROTEIN PHOSPHATASE 4 REGULATORY SUBUNIT 2-RELATED"/>
    <property type="match status" value="1"/>
</dbReference>
<dbReference type="GO" id="GO:0030289">
    <property type="term" value="C:protein phosphatase 4 complex"/>
    <property type="evidence" value="ECO:0007669"/>
    <property type="project" value="InterPro"/>
</dbReference>
<protein>
    <submittedName>
        <fullName evidence="3">Uncharacterized protein</fullName>
    </submittedName>
</protein>
<dbReference type="InParanoid" id="D8LGN8"/>
<dbReference type="PANTHER" id="PTHR16487">
    <property type="entry name" value="PPP4R2-RELATED PROTEIN"/>
    <property type="match status" value="1"/>
</dbReference>
<sequence length="291" mass="30262">MAIGGEAFEARKISVVSSNGGSGAAEAMEEERLPVVGADCGVGGVTNQADVEQALARFAQAAASSPTNPPKIPPELEGVLREIAAVGVPYYGWGGLKELLAARMSQAVGALRKDSGFFRAAGGKDYPQRRDELVASLRRFDAAPFTLQRLAEVLQDPRRQYSTTHKLINGLERLLSVSSTLPTSSRKASSPPGARAGEAEKAAAGTPKATVEEQGGVQVRTPLGGRGEDGGRVVEGSNGDLSVDAAVVPADDESTAREGTGDWEAGSSGKREPGRKRLKVEVAPEAPVMSE</sequence>
<comment type="similarity">
    <text evidence="1">Belongs to the PPP4R2 family.</text>
</comment>
<evidence type="ECO:0000256" key="2">
    <source>
        <dbReference type="SAM" id="MobiDB-lite"/>
    </source>
</evidence>
<dbReference type="InterPro" id="IPR015267">
    <property type="entry name" value="PPP4R2"/>
</dbReference>
<accession>D8LGN8</accession>
<reference evidence="3 4" key="1">
    <citation type="journal article" date="2010" name="Nature">
        <title>The Ectocarpus genome and the independent evolution of multicellularity in brown algae.</title>
        <authorList>
            <person name="Cock J.M."/>
            <person name="Sterck L."/>
            <person name="Rouze P."/>
            <person name="Scornet D."/>
            <person name="Allen A.E."/>
            <person name="Amoutzias G."/>
            <person name="Anthouard V."/>
            <person name="Artiguenave F."/>
            <person name="Aury J.M."/>
            <person name="Badger J.H."/>
            <person name="Beszteri B."/>
            <person name="Billiau K."/>
            <person name="Bonnet E."/>
            <person name="Bothwell J.H."/>
            <person name="Bowler C."/>
            <person name="Boyen C."/>
            <person name="Brownlee C."/>
            <person name="Carrano C.J."/>
            <person name="Charrier B."/>
            <person name="Cho G.Y."/>
            <person name="Coelho S.M."/>
            <person name="Collen J."/>
            <person name="Corre E."/>
            <person name="Da Silva C."/>
            <person name="Delage L."/>
            <person name="Delaroque N."/>
            <person name="Dittami S.M."/>
            <person name="Doulbeau S."/>
            <person name="Elias M."/>
            <person name="Farnham G."/>
            <person name="Gachon C.M."/>
            <person name="Gschloessl B."/>
            <person name="Heesch S."/>
            <person name="Jabbari K."/>
            <person name="Jubin C."/>
            <person name="Kawai H."/>
            <person name="Kimura K."/>
            <person name="Kloareg B."/>
            <person name="Kupper F.C."/>
            <person name="Lang D."/>
            <person name="Le Bail A."/>
            <person name="Leblanc C."/>
            <person name="Lerouge P."/>
            <person name="Lohr M."/>
            <person name="Lopez P.J."/>
            <person name="Martens C."/>
            <person name="Maumus F."/>
            <person name="Michel G."/>
            <person name="Miranda-Saavedra D."/>
            <person name="Morales J."/>
            <person name="Moreau H."/>
            <person name="Motomura T."/>
            <person name="Nagasato C."/>
            <person name="Napoli C.A."/>
            <person name="Nelson D.R."/>
            <person name="Nyvall-Collen P."/>
            <person name="Peters A.F."/>
            <person name="Pommier C."/>
            <person name="Potin P."/>
            <person name="Poulain J."/>
            <person name="Quesneville H."/>
            <person name="Read B."/>
            <person name="Rensing S.A."/>
            <person name="Ritter A."/>
            <person name="Rousvoal S."/>
            <person name="Samanta M."/>
            <person name="Samson G."/>
            <person name="Schroeder D.C."/>
            <person name="Segurens B."/>
            <person name="Strittmatter M."/>
            <person name="Tonon T."/>
            <person name="Tregear J.W."/>
            <person name="Valentin K."/>
            <person name="von Dassow P."/>
            <person name="Yamagishi T."/>
            <person name="Van de Peer Y."/>
            <person name="Wincker P."/>
        </authorList>
    </citation>
    <scope>NUCLEOTIDE SEQUENCE [LARGE SCALE GENOMIC DNA]</scope>
    <source>
        <strain evidence="4">Ec32 / CCAP1310/4</strain>
    </source>
</reference>
<proteinExistence type="inferred from homology"/>
<evidence type="ECO:0000313" key="4">
    <source>
        <dbReference type="Proteomes" id="UP000002630"/>
    </source>
</evidence>
<dbReference type="OrthoDB" id="341898at2759"/>
<dbReference type="EMBL" id="FN649729">
    <property type="protein sequence ID" value="CBN75780.1"/>
    <property type="molecule type" value="Genomic_DNA"/>
</dbReference>
<feature type="compositionally biased region" description="Low complexity" evidence="2">
    <location>
        <begin position="179"/>
        <end position="209"/>
    </location>
</feature>
<dbReference type="STRING" id="2880.D8LGN8"/>
<organism evidence="3 4">
    <name type="scientific">Ectocarpus siliculosus</name>
    <name type="common">Brown alga</name>
    <name type="synonym">Conferva siliculosa</name>
    <dbReference type="NCBI Taxonomy" id="2880"/>
    <lineage>
        <taxon>Eukaryota</taxon>
        <taxon>Sar</taxon>
        <taxon>Stramenopiles</taxon>
        <taxon>Ochrophyta</taxon>
        <taxon>PX clade</taxon>
        <taxon>Phaeophyceae</taxon>
        <taxon>Ectocarpales</taxon>
        <taxon>Ectocarpaceae</taxon>
        <taxon>Ectocarpus</taxon>
    </lineage>
</organism>
<dbReference type="Pfam" id="PF09184">
    <property type="entry name" value="PPP4R2"/>
    <property type="match status" value="1"/>
</dbReference>
<evidence type="ECO:0000256" key="1">
    <source>
        <dbReference type="ARBA" id="ARBA00009207"/>
    </source>
</evidence>
<keyword evidence="4" id="KW-1185">Reference proteome</keyword>
<dbReference type="GO" id="GO:0005634">
    <property type="term" value="C:nucleus"/>
    <property type="evidence" value="ECO:0007669"/>
    <property type="project" value="TreeGrafter"/>
</dbReference>
<dbReference type="eggNOG" id="KOG3175">
    <property type="taxonomic scope" value="Eukaryota"/>
</dbReference>